<dbReference type="InterPro" id="IPR013320">
    <property type="entry name" value="ConA-like_dom_sf"/>
</dbReference>
<evidence type="ECO:0000256" key="3">
    <source>
        <dbReference type="ARBA" id="ARBA00022833"/>
    </source>
</evidence>
<organism evidence="8 9">
    <name type="scientific">Periophthalmus magnuspinnatus</name>
    <dbReference type="NCBI Taxonomy" id="409849"/>
    <lineage>
        <taxon>Eukaryota</taxon>
        <taxon>Metazoa</taxon>
        <taxon>Chordata</taxon>
        <taxon>Craniata</taxon>
        <taxon>Vertebrata</taxon>
        <taxon>Euteleostomi</taxon>
        <taxon>Actinopterygii</taxon>
        <taxon>Neopterygii</taxon>
        <taxon>Teleostei</taxon>
        <taxon>Neoteleostei</taxon>
        <taxon>Acanthomorphata</taxon>
        <taxon>Gobiaria</taxon>
        <taxon>Gobiiformes</taxon>
        <taxon>Gobioidei</taxon>
        <taxon>Gobiidae</taxon>
        <taxon>Oxudercinae</taxon>
        <taxon>Periophthalmus</taxon>
    </lineage>
</organism>
<proteinExistence type="predicted"/>
<dbReference type="InterPro" id="IPR001841">
    <property type="entry name" value="Znf_RING"/>
</dbReference>
<dbReference type="InterPro" id="IPR043136">
    <property type="entry name" value="B30.2/SPRY_sf"/>
</dbReference>
<dbReference type="Pfam" id="PF00622">
    <property type="entry name" value="SPRY"/>
    <property type="match status" value="1"/>
</dbReference>
<name>A0A3B4ATZ9_9GOBI</name>
<dbReference type="PROSITE" id="PS50188">
    <property type="entry name" value="B302_SPRY"/>
    <property type="match status" value="1"/>
</dbReference>
<dbReference type="PROSITE" id="PS50089">
    <property type="entry name" value="ZF_RING_2"/>
    <property type="match status" value="1"/>
</dbReference>
<evidence type="ECO:0000256" key="4">
    <source>
        <dbReference type="PROSITE-ProRule" id="PRU00175"/>
    </source>
</evidence>
<dbReference type="SUPFAM" id="SSF49899">
    <property type="entry name" value="Concanavalin A-like lectins/glucanases"/>
    <property type="match status" value="1"/>
</dbReference>
<accession>A0A3B4ATZ9</accession>
<dbReference type="InterPro" id="IPR006574">
    <property type="entry name" value="PRY"/>
</dbReference>
<dbReference type="STRING" id="409849.ENSPMGP00000020662"/>
<keyword evidence="2 4" id="KW-0863">Zinc-finger</keyword>
<evidence type="ECO:0000256" key="1">
    <source>
        <dbReference type="ARBA" id="ARBA00022723"/>
    </source>
</evidence>
<feature type="domain" description="RING-type" evidence="6">
    <location>
        <begin position="15"/>
        <end position="55"/>
    </location>
</feature>
<reference evidence="8" key="1">
    <citation type="submission" date="2025-08" db="UniProtKB">
        <authorList>
            <consortium name="Ensembl"/>
        </authorList>
    </citation>
    <scope>IDENTIFICATION</scope>
</reference>
<dbReference type="InterPro" id="IPR013083">
    <property type="entry name" value="Znf_RING/FYVE/PHD"/>
</dbReference>
<evidence type="ECO:0000259" key="7">
    <source>
        <dbReference type="PROSITE" id="PS50188"/>
    </source>
</evidence>
<keyword evidence="9" id="KW-1185">Reference proteome</keyword>
<feature type="domain" description="B30.2/SPRY" evidence="7">
    <location>
        <begin position="240"/>
        <end position="438"/>
    </location>
</feature>
<dbReference type="Pfam" id="PF13765">
    <property type="entry name" value="PRY"/>
    <property type="match status" value="1"/>
</dbReference>
<dbReference type="InterPro" id="IPR050143">
    <property type="entry name" value="TRIM/RBCC"/>
</dbReference>
<dbReference type="AlphaFoldDB" id="A0A3B4ATZ9"/>
<dbReference type="SMART" id="SM00449">
    <property type="entry name" value="SPRY"/>
    <property type="match status" value="1"/>
</dbReference>
<dbReference type="Ensembl" id="ENSPMGT00000022023.1">
    <property type="protein sequence ID" value="ENSPMGP00000020662.1"/>
    <property type="gene ID" value="ENSPMGG00000016735.1"/>
</dbReference>
<feature type="coiled-coil region" evidence="5">
    <location>
        <begin position="114"/>
        <end position="190"/>
    </location>
</feature>
<dbReference type="SUPFAM" id="SSF57850">
    <property type="entry name" value="RING/U-box"/>
    <property type="match status" value="1"/>
</dbReference>
<dbReference type="InterPro" id="IPR001870">
    <property type="entry name" value="B30.2/SPRY"/>
</dbReference>
<dbReference type="CDD" id="cd13733">
    <property type="entry name" value="SPRY_PRY_C-I_1"/>
    <property type="match status" value="1"/>
</dbReference>
<evidence type="ECO:0000313" key="8">
    <source>
        <dbReference type="Ensembl" id="ENSPMGP00000020662.1"/>
    </source>
</evidence>
<dbReference type="Pfam" id="PF15227">
    <property type="entry name" value="zf-C3HC4_4"/>
    <property type="match status" value="1"/>
</dbReference>
<evidence type="ECO:0000256" key="2">
    <source>
        <dbReference type="ARBA" id="ARBA00022771"/>
    </source>
</evidence>
<dbReference type="SMART" id="SM00184">
    <property type="entry name" value="RING"/>
    <property type="match status" value="1"/>
</dbReference>
<dbReference type="Gene3D" id="2.60.120.920">
    <property type="match status" value="1"/>
</dbReference>
<dbReference type="InterPro" id="IPR017907">
    <property type="entry name" value="Znf_RING_CS"/>
</dbReference>
<evidence type="ECO:0000256" key="5">
    <source>
        <dbReference type="SAM" id="Coils"/>
    </source>
</evidence>
<evidence type="ECO:0000259" key="6">
    <source>
        <dbReference type="PROSITE" id="PS50089"/>
    </source>
</evidence>
<sequence length="439" mass="49318">MASAPPLVSEEQLLCPICLGVFVRPVSTPCGHNFCMDCLSSYWNHSSECVCPVCKESYSQRPQLRVNTFISGKRLWRCRQTNNKVLLKHVFMNQPLSAGEIQSRGIEAKVSSMIQEKARDAESIKQALAQRQEQTNNLTKTMKDLTSLVKKMEEKQQHVGLEAERVLQEIENEIKDLTEAQNELKDVNLNQDTQFLQKFSLNSAKKPFAINLKSESEMQQLRASLSTALSRLQVHLDNMGAGFISDISALKHAQKFAIDVTLDPQTAHHRLTLSRDLKQVKFNPNANAKANMSSNPAKFAKHLAVLGRQGIQSGKFYFEVSVGAKSEWLVGVALASVERKEKIPHVPGSGVYALYFRMGCFERFCQPNVQIHQGKVEKVGVFMNYEERQVSFYDVNGAKLIHTFEDCGFGAKIHPYFNPCDNELGNNLVPLIISPVSQK</sequence>
<dbReference type="Gene3D" id="3.30.40.10">
    <property type="entry name" value="Zinc/RING finger domain, C3HC4 (zinc finger)"/>
    <property type="match status" value="1"/>
</dbReference>
<protein>
    <submittedName>
        <fullName evidence="8">Uncharacterized protein</fullName>
    </submittedName>
</protein>
<keyword evidence="1" id="KW-0479">Metal-binding</keyword>
<dbReference type="PROSITE" id="PS00518">
    <property type="entry name" value="ZF_RING_1"/>
    <property type="match status" value="1"/>
</dbReference>
<keyword evidence="3" id="KW-0862">Zinc</keyword>
<evidence type="ECO:0000313" key="9">
    <source>
        <dbReference type="Proteomes" id="UP000261520"/>
    </source>
</evidence>
<dbReference type="Proteomes" id="UP000261520">
    <property type="component" value="Unplaced"/>
</dbReference>
<dbReference type="InterPro" id="IPR003879">
    <property type="entry name" value="Butyrophylin_SPRY"/>
</dbReference>
<dbReference type="SMART" id="SM00589">
    <property type="entry name" value="PRY"/>
    <property type="match status" value="1"/>
</dbReference>
<dbReference type="FunFam" id="2.60.120.920:FF:000004">
    <property type="entry name" value="Butyrophilin subfamily 1 member A1"/>
    <property type="match status" value="1"/>
</dbReference>
<dbReference type="GO" id="GO:0008270">
    <property type="term" value="F:zinc ion binding"/>
    <property type="evidence" value="ECO:0007669"/>
    <property type="project" value="UniProtKB-KW"/>
</dbReference>
<dbReference type="PRINTS" id="PR01407">
    <property type="entry name" value="BUTYPHLNCDUF"/>
</dbReference>
<dbReference type="InterPro" id="IPR003877">
    <property type="entry name" value="SPRY_dom"/>
</dbReference>
<keyword evidence="5" id="KW-0175">Coiled coil</keyword>
<dbReference type="PANTHER" id="PTHR24103">
    <property type="entry name" value="E3 UBIQUITIN-PROTEIN LIGASE TRIM"/>
    <property type="match status" value="1"/>
</dbReference>
<reference evidence="8" key="2">
    <citation type="submission" date="2025-09" db="UniProtKB">
        <authorList>
            <consortium name="Ensembl"/>
        </authorList>
    </citation>
    <scope>IDENTIFICATION</scope>
</reference>